<evidence type="ECO:0000256" key="4">
    <source>
        <dbReference type="ARBA" id="ARBA00023136"/>
    </source>
</evidence>
<protein>
    <submittedName>
        <fullName evidence="7">Lipoma hmgic fusion partner protein</fullName>
    </submittedName>
</protein>
<evidence type="ECO:0000256" key="3">
    <source>
        <dbReference type="ARBA" id="ARBA00022989"/>
    </source>
</evidence>
<keyword evidence="4 5" id="KW-0472">Membrane</keyword>
<dbReference type="STRING" id="46835.A0A504Z4G3"/>
<dbReference type="GO" id="GO:0016020">
    <property type="term" value="C:membrane"/>
    <property type="evidence" value="ECO:0007669"/>
    <property type="project" value="UniProtKB-SubCell"/>
</dbReference>
<keyword evidence="6" id="KW-0732">Signal</keyword>
<keyword evidence="3 5" id="KW-1133">Transmembrane helix</keyword>
<organism evidence="7 8">
    <name type="scientific">Fasciola gigantica</name>
    <name type="common">Giant liver fluke</name>
    <dbReference type="NCBI Taxonomy" id="46835"/>
    <lineage>
        <taxon>Eukaryota</taxon>
        <taxon>Metazoa</taxon>
        <taxon>Spiralia</taxon>
        <taxon>Lophotrochozoa</taxon>
        <taxon>Platyhelminthes</taxon>
        <taxon>Trematoda</taxon>
        <taxon>Digenea</taxon>
        <taxon>Plagiorchiida</taxon>
        <taxon>Echinostomata</taxon>
        <taxon>Echinostomatoidea</taxon>
        <taxon>Fasciolidae</taxon>
        <taxon>Fasciola</taxon>
    </lineage>
</organism>
<feature type="signal peptide" evidence="6">
    <location>
        <begin position="1"/>
        <end position="19"/>
    </location>
</feature>
<dbReference type="Pfam" id="PF10242">
    <property type="entry name" value="L_HMGIC_fpl"/>
    <property type="match status" value="1"/>
</dbReference>
<dbReference type="EMBL" id="SUNJ01000235">
    <property type="protein sequence ID" value="TPP67819.1"/>
    <property type="molecule type" value="Genomic_DNA"/>
</dbReference>
<keyword evidence="2 5" id="KW-0812">Transmembrane</keyword>
<comment type="subcellular location">
    <subcellularLocation>
        <location evidence="1">Membrane</location>
        <topology evidence="1">Multi-pass membrane protein</topology>
    </subcellularLocation>
</comment>
<accession>A0A504Z4G3</accession>
<comment type="caution">
    <text evidence="7">The sequence shown here is derived from an EMBL/GenBank/DDBJ whole genome shotgun (WGS) entry which is preliminary data.</text>
</comment>
<dbReference type="Proteomes" id="UP000316759">
    <property type="component" value="Unassembled WGS sequence"/>
</dbReference>
<dbReference type="AlphaFoldDB" id="A0A504Z4G3"/>
<dbReference type="InterPro" id="IPR019372">
    <property type="entry name" value="LHFPL"/>
</dbReference>
<name>A0A504Z4G3_FASGI</name>
<evidence type="ECO:0000256" key="6">
    <source>
        <dbReference type="SAM" id="SignalP"/>
    </source>
</evidence>
<feature type="chain" id="PRO_5021286621" evidence="6">
    <location>
        <begin position="20"/>
        <end position="178"/>
    </location>
</feature>
<evidence type="ECO:0000313" key="8">
    <source>
        <dbReference type="Proteomes" id="UP000316759"/>
    </source>
</evidence>
<dbReference type="OrthoDB" id="5975578at2759"/>
<evidence type="ECO:0000256" key="2">
    <source>
        <dbReference type="ARBA" id="ARBA00022692"/>
    </source>
</evidence>
<feature type="transmembrane region" description="Helical" evidence="5">
    <location>
        <begin position="131"/>
        <end position="155"/>
    </location>
</feature>
<evidence type="ECO:0000313" key="7">
    <source>
        <dbReference type="EMBL" id="TPP67819.1"/>
    </source>
</evidence>
<dbReference type="PROSITE" id="PS51257">
    <property type="entry name" value="PROKAR_LIPOPROTEIN"/>
    <property type="match status" value="1"/>
</dbReference>
<keyword evidence="8" id="KW-1185">Reference proteome</keyword>
<proteinExistence type="predicted"/>
<sequence>MPRVILSWIALLWISLSCASTMIILTGLFTSAWLRRVETVESRRFTECPTNIYPSLIFPIYPELSENVISSDSKAFDSPSIGPWFRCQLACTTARNVWPFTWFTSTNQMMRCQLALRGFGDRPAHANALTWTSAVLCLTGSVLLCVSTIMVLFTICKRNICDRSMHSFTGAIQGLSGK</sequence>
<evidence type="ECO:0000256" key="1">
    <source>
        <dbReference type="ARBA" id="ARBA00004141"/>
    </source>
</evidence>
<evidence type="ECO:0000256" key="5">
    <source>
        <dbReference type="SAM" id="Phobius"/>
    </source>
</evidence>
<reference evidence="7 8" key="1">
    <citation type="submission" date="2019-04" db="EMBL/GenBank/DDBJ databases">
        <title>Annotation for the trematode Fasciola gigantica.</title>
        <authorList>
            <person name="Choi Y.-J."/>
        </authorList>
    </citation>
    <scope>NUCLEOTIDE SEQUENCE [LARGE SCALE GENOMIC DNA]</scope>
    <source>
        <strain evidence="7">Uganda_cow_1</strain>
    </source>
</reference>
<gene>
    <name evidence="7" type="ORF">FGIG_05850</name>
</gene>